<protein>
    <submittedName>
        <fullName evidence="9">ABC transporter ATP-binding protein</fullName>
    </submittedName>
</protein>
<evidence type="ECO:0000256" key="6">
    <source>
        <dbReference type="SAM" id="Phobius"/>
    </source>
</evidence>
<dbReference type="Gene3D" id="1.20.1560.10">
    <property type="entry name" value="ABC transporter type 1, transmembrane domain"/>
    <property type="match status" value="1"/>
</dbReference>
<comment type="subcellular location">
    <subcellularLocation>
        <location evidence="1">Cell membrane</location>
        <topology evidence="1">Multi-pass membrane protein</topology>
    </subcellularLocation>
</comment>
<feature type="transmembrane region" description="Helical" evidence="6">
    <location>
        <begin position="373"/>
        <end position="394"/>
    </location>
</feature>
<evidence type="ECO:0000259" key="8">
    <source>
        <dbReference type="PROSITE" id="PS50929"/>
    </source>
</evidence>
<keyword evidence="10" id="KW-1185">Reference proteome</keyword>
<dbReference type="PANTHER" id="PTHR43394:SF1">
    <property type="entry name" value="ATP-BINDING CASSETTE SUB-FAMILY B MEMBER 10, MITOCHONDRIAL"/>
    <property type="match status" value="1"/>
</dbReference>
<dbReference type="RefSeq" id="WP_205498754.1">
    <property type="nucleotide sequence ID" value="NZ_CP148066.1"/>
</dbReference>
<dbReference type="GO" id="GO:0005524">
    <property type="term" value="F:ATP binding"/>
    <property type="evidence" value="ECO:0007669"/>
    <property type="project" value="UniProtKB-KW"/>
</dbReference>
<reference evidence="9" key="1">
    <citation type="submission" date="2024-03" db="EMBL/GenBank/DDBJ databases">
        <title>Complete genome sequence of Mycoplasma gypis type strain B1/T1.</title>
        <authorList>
            <person name="Spergser J."/>
        </authorList>
    </citation>
    <scope>NUCLEOTIDE SEQUENCE [LARGE SCALE GENOMIC DNA]</scope>
    <source>
        <strain evidence="9">B1/T1</strain>
    </source>
</reference>
<sequence length="764" mass="89267">MKCNFYKFLEENNIKYLRANVTSLSLKTQPNRVRIRSDAFLKSAVNEGTKDLFLVSSYKNINKDITHIILLSNWFLKYSHSLGSSNSFLNFNYEDLEMFSQYSGFQYKNFQTKNSPETNKFIFLTLNDKDFSEELFYNYKSSSEKIFDDLLLNFSESSQTKKSDPSIPLWVKEKLLRDFNFSCAIHSVNPNNCRTSMNWQKTRENLKGTNLNVPVDFHHFVPRSFFKKEFYNSDKSQILDWNKIHNLINVIPLCQICHQSIHNSDKELQKQTFNLIIDTYKTKNNIEKFNDSSVQNIIINASILAGLMLLDIVLLYANNILYMKIIYFSHLHIRNDIFKEISQKHPRSLKNISSAEITSILEKNGNMLAQFQIMYSVLFTLIPTLIGVIILYSFLSWQILLVFIGIALIQVFLGFVYNIFYSSVLSRQAKNNSRLLNKVQEILNVLTTFVYANKKELLITHFNKGLKEYYHLENKFKNYDSTYTFIKNVTSWLFLGIVLICSIVFYKNNFLTLAVVIFSIIHFVQIQSFVDQLIKISLSFGQVKHMAKQTNDFLNSLQNKELLTLDSFTNIKLQNINLKYDDSKQIFKDFNLEINAKDMILVRGESGKGKSTLLDIIMNINQEYEGQASINNIEYNSSLSLENQIEFVSKNTTINKLNDDIDKAIVEDDILDIEKLNLIKEEFLIDFDLKQDNISEGQMQRLKLANAFYKNKDIYILDEVISNIDQKHREQILKNILKQNKTLIMVSHHITNPQQYNFDKIITL</sequence>
<dbReference type="SUPFAM" id="SSF52540">
    <property type="entry name" value="P-loop containing nucleoside triphosphate hydrolases"/>
    <property type="match status" value="1"/>
</dbReference>
<dbReference type="PANTHER" id="PTHR43394">
    <property type="entry name" value="ATP-DEPENDENT PERMEASE MDL1, MITOCHONDRIAL"/>
    <property type="match status" value="1"/>
</dbReference>
<evidence type="ECO:0000313" key="10">
    <source>
        <dbReference type="Proteomes" id="UP001460679"/>
    </source>
</evidence>
<evidence type="ECO:0000256" key="3">
    <source>
        <dbReference type="ARBA" id="ARBA00022692"/>
    </source>
</evidence>
<keyword evidence="9" id="KW-0067">ATP-binding</keyword>
<organism evidence="9 10">
    <name type="scientific">[Mycoplasma] gypis</name>
    <dbReference type="NCBI Taxonomy" id="92404"/>
    <lineage>
        <taxon>Bacteria</taxon>
        <taxon>Bacillati</taxon>
        <taxon>Mycoplasmatota</taxon>
        <taxon>Mycoplasmoidales</taxon>
        <taxon>Metamycoplasmataceae</taxon>
        <taxon>Metamycoplasma</taxon>
    </lineage>
</organism>
<dbReference type="Gene3D" id="3.40.50.300">
    <property type="entry name" value="P-loop containing nucleotide triphosphate hydrolases"/>
    <property type="match status" value="1"/>
</dbReference>
<dbReference type="Proteomes" id="UP001460679">
    <property type="component" value="Chromosome"/>
</dbReference>
<dbReference type="InterPro" id="IPR011527">
    <property type="entry name" value="ABC1_TM_dom"/>
</dbReference>
<name>A0ABZ2RNF5_9BACT</name>
<keyword evidence="9" id="KW-0547">Nucleotide-binding</keyword>
<dbReference type="SUPFAM" id="SSF90123">
    <property type="entry name" value="ABC transporter transmembrane region"/>
    <property type="match status" value="1"/>
</dbReference>
<evidence type="ECO:0000256" key="1">
    <source>
        <dbReference type="ARBA" id="ARBA00004651"/>
    </source>
</evidence>
<dbReference type="InterPro" id="IPR027417">
    <property type="entry name" value="P-loop_NTPase"/>
</dbReference>
<feature type="domain" description="ABC transporter" evidence="7">
    <location>
        <begin position="571"/>
        <end position="762"/>
    </location>
</feature>
<evidence type="ECO:0000256" key="4">
    <source>
        <dbReference type="ARBA" id="ARBA00022989"/>
    </source>
</evidence>
<feature type="domain" description="ABC transmembrane type-1" evidence="8">
    <location>
        <begin position="273"/>
        <end position="542"/>
    </location>
</feature>
<feature type="transmembrane region" description="Helical" evidence="6">
    <location>
        <begin position="297"/>
        <end position="317"/>
    </location>
</feature>
<feature type="transmembrane region" description="Helical" evidence="6">
    <location>
        <begin position="485"/>
        <end position="505"/>
    </location>
</feature>
<dbReference type="EMBL" id="CP148066">
    <property type="protein sequence ID" value="WXL28517.1"/>
    <property type="molecule type" value="Genomic_DNA"/>
</dbReference>
<dbReference type="PROSITE" id="PS50893">
    <property type="entry name" value="ABC_TRANSPORTER_2"/>
    <property type="match status" value="1"/>
</dbReference>
<keyword evidence="4 6" id="KW-1133">Transmembrane helix</keyword>
<keyword evidence="5 6" id="KW-0472">Membrane</keyword>
<accession>A0ABZ2RNF5</accession>
<dbReference type="Pfam" id="PF00005">
    <property type="entry name" value="ABC_tran"/>
    <property type="match status" value="1"/>
</dbReference>
<evidence type="ECO:0000259" key="7">
    <source>
        <dbReference type="PROSITE" id="PS50893"/>
    </source>
</evidence>
<evidence type="ECO:0000256" key="5">
    <source>
        <dbReference type="ARBA" id="ARBA00023136"/>
    </source>
</evidence>
<keyword evidence="3 6" id="KW-0812">Transmembrane</keyword>
<evidence type="ECO:0000256" key="2">
    <source>
        <dbReference type="ARBA" id="ARBA00005417"/>
    </source>
</evidence>
<proteinExistence type="inferred from homology"/>
<dbReference type="Pfam" id="PF00664">
    <property type="entry name" value="ABC_membrane"/>
    <property type="match status" value="1"/>
</dbReference>
<comment type="similarity">
    <text evidence="2">Belongs to the ABC transporter superfamily.</text>
</comment>
<dbReference type="InterPro" id="IPR036640">
    <property type="entry name" value="ABC1_TM_sf"/>
</dbReference>
<dbReference type="InterPro" id="IPR039421">
    <property type="entry name" value="Type_1_exporter"/>
</dbReference>
<dbReference type="InterPro" id="IPR003439">
    <property type="entry name" value="ABC_transporter-like_ATP-bd"/>
</dbReference>
<gene>
    <name evidence="9" type="ORF">WG616_00595</name>
</gene>
<dbReference type="PROSITE" id="PS50929">
    <property type="entry name" value="ABC_TM1F"/>
    <property type="match status" value="1"/>
</dbReference>
<evidence type="ECO:0000313" key="9">
    <source>
        <dbReference type="EMBL" id="WXL28517.1"/>
    </source>
</evidence>
<feature type="transmembrane region" description="Helical" evidence="6">
    <location>
        <begin position="400"/>
        <end position="420"/>
    </location>
</feature>